<reference evidence="3" key="1">
    <citation type="journal article" date="2013" name="Nature">
        <title>Draft genome of the wheat A-genome progenitor Triticum urartu.</title>
        <authorList>
            <person name="Ling H.Q."/>
            <person name="Zhao S."/>
            <person name="Liu D."/>
            <person name="Wang J."/>
            <person name="Sun H."/>
            <person name="Zhang C."/>
            <person name="Fan H."/>
            <person name="Li D."/>
            <person name="Dong L."/>
            <person name="Tao Y."/>
            <person name="Gao C."/>
            <person name="Wu H."/>
            <person name="Li Y."/>
            <person name="Cui Y."/>
            <person name="Guo X."/>
            <person name="Zheng S."/>
            <person name="Wang B."/>
            <person name="Yu K."/>
            <person name="Liang Q."/>
            <person name="Yang W."/>
            <person name="Lou X."/>
            <person name="Chen J."/>
            <person name="Feng M."/>
            <person name="Jian J."/>
            <person name="Zhang X."/>
            <person name="Luo G."/>
            <person name="Jiang Y."/>
            <person name="Liu J."/>
            <person name="Wang Z."/>
            <person name="Sha Y."/>
            <person name="Zhang B."/>
            <person name="Wu H."/>
            <person name="Tang D."/>
            <person name="Shen Q."/>
            <person name="Xue P."/>
            <person name="Zou S."/>
            <person name="Wang X."/>
            <person name="Liu X."/>
            <person name="Wang F."/>
            <person name="Yang Y."/>
            <person name="An X."/>
            <person name="Dong Z."/>
            <person name="Zhang K."/>
            <person name="Zhang X."/>
            <person name="Luo M.C."/>
            <person name="Dvorak J."/>
            <person name="Tong Y."/>
            <person name="Wang J."/>
            <person name="Yang H."/>
            <person name="Li Z."/>
            <person name="Wang D."/>
            <person name="Zhang A."/>
            <person name="Wang J."/>
        </authorList>
    </citation>
    <scope>NUCLEOTIDE SEQUENCE</scope>
    <source>
        <strain evidence="3">cv. G1812</strain>
    </source>
</reference>
<dbReference type="Gramene" id="TuG1812G0200001446.01.T02">
    <property type="protein sequence ID" value="TuG1812G0200001446.01.T02"/>
    <property type="gene ID" value="TuG1812G0200001446.01"/>
</dbReference>
<reference evidence="2" key="2">
    <citation type="submission" date="2018-03" db="EMBL/GenBank/DDBJ databases">
        <title>The Triticum urartu genome reveals the dynamic nature of wheat genome evolution.</title>
        <authorList>
            <person name="Ling H."/>
            <person name="Ma B."/>
            <person name="Shi X."/>
            <person name="Liu H."/>
            <person name="Dong L."/>
            <person name="Sun H."/>
            <person name="Cao Y."/>
            <person name="Gao Q."/>
            <person name="Zheng S."/>
            <person name="Li Y."/>
            <person name="Yu Y."/>
            <person name="Du H."/>
            <person name="Qi M."/>
            <person name="Li Y."/>
            <person name="Yu H."/>
            <person name="Cui Y."/>
            <person name="Wang N."/>
            <person name="Chen C."/>
            <person name="Wu H."/>
            <person name="Zhao Y."/>
            <person name="Zhang J."/>
            <person name="Li Y."/>
            <person name="Zhou W."/>
            <person name="Zhang B."/>
            <person name="Hu W."/>
            <person name="Eijk M."/>
            <person name="Tang J."/>
            <person name="Witsenboer H."/>
            <person name="Zhao S."/>
            <person name="Li Z."/>
            <person name="Zhang A."/>
            <person name="Wang D."/>
            <person name="Liang C."/>
        </authorList>
    </citation>
    <scope>NUCLEOTIDE SEQUENCE [LARGE SCALE GENOMIC DNA]</scope>
    <source>
        <strain evidence="2">cv. G1812</strain>
    </source>
</reference>
<evidence type="ECO:0000256" key="1">
    <source>
        <dbReference type="SAM" id="MobiDB-lite"/>
    </source>
</evidence>
<dbReference type="Proteomes" id="UP000015106">
    <property type="component" value="Chromosome 2"/>
</dbReference>
<dbReference type="EnsemblPlants" id="TuG1812G0200001446.01.T02">
    <property type="protein sequence ID" value="TuG1812G0200001446.01.T02"/>
    <property type="gene ID" value="TuG1812G0200001446.01"/>
</dbReference>
<feature type="region of interest" description="Disordered" evidence="1">
    <location>
        <begin position="44"/>
        <end position="96"/>
    </location>
</feature>
<organism evidence="2 3">
    <name type="scientific">Triticum urartu</name>
    <name type="common">Red wild einkorn</name>
    <name type="synonym">Crithodium urartu</name>
    <dbReference type="NCBI Taxonomy" id="4572"/>
    <lineage>
        <taxon>Eukaryota</taxon>
        <taxon>Viridiplantae</taxon>
        <taxon>Streptophyta</taxon>
        <taxon>Embryophyta</taxon>
        <taxon>Tracheophyta</taxon>
        <taxon>Spermatophyta</taxon>
        <taxon>Magnoliopsida</taxon>
        <taxon>Liliopsida</taxon>
        <taxon>Poales</taxon>
        <taxon>Poaceae</taxon>
        <taxon>BOP clade</taxon>
        <taxon>Pooideae</taxon>
        <taxon>Triticodae</taxon>
        <taxon>Triticeae</taxon>
        <taxon>Triticinae</taxon>
        <taxon>Triticum</taxon>
    </lineage>
</organism>
<protein>
    <submittedName>
        <fullName evidence="2">Uncharacterized protein</fullName>
    </submittedName>
</protein>
<evidence type="ECO:0000313" key="3">
    <source>
        <dbReference type="Proteomes" id="UP000015106"/>
    </source>
</evidence>
<accession>A0A8R7TE20</accession>
<reference evidence="2" key="3">
    <citation type="submission" date="2022-06" db="UniProtKB">
        <authorList>
            <consortium name="EnsemblPlants"/>
        </authorList>
    </citation>
    <scope>IDENTIFICATION</scope>
</reference>
<sequence length="96" mass="10840">MNLHFPGLDKGKGLYFLFVKSESKTPGGLTAWPMMTSIYKSEQFKGPLRDHTSPRAARDPGRPARHLRGAHGLRHLLRRVHQPVQGAPLRRSPARH</sequence>
<dbReference type="Pfam" id="PF03321">
    <property type="entry name" value="GH3"/>
    <property type="match status" value="1"/>
</dbReference>
<keyword evidence="3" id="KW-1185">Reference proteome</keyword>
<feature type="compositionally biased region" description="Basic and acidic residues" evidence="1">
    <location>
        <begin position="47"/>
        <end position="62"/>
    </location>
</feature>
<feature type="compositionally biased region" description="Basic residues" evidence="1">
    <location>
        <begin position="63"/>
        <end position="81"/>
    </location>
</feature>
<name>A0A8R7TE20_TRIUA</name>
<evidence type="ECO:0000313" key="2">
    <source>
        <dbReference type="EnsemblPlants" id="TuG1812G0200001446.01.T02"/>
    </source>
</evidence>
<dbReference type="AlphaFoldDB" id="A0A8R7TE20"/>
<proteinExistence type="predicted"/>